<dbReference type="AlphaFoldDB" id="A0A2B7X2C7"/>
<protein>
    <submittedName>
        <fullName evidence="1">Uncharacterized protein</fullName>
    </submittedName>
</protein>
<reference evidence="1 2" key="1">
    <citation type="submission" date="2017-10" db="EMBL/GenBank/DDBJ databases">
        <title>Comparative genomics in systemic dimorphic fungi from Ajellomycetaceae.</title>
        <authorList>
            <person name="Munoz J.F."/>
            <person name="Mcewen J.G."/>
            <person name="Clay O.K."/>
            <person name="Cuomo C.A."/>
        </authorList>
    </citation>
    <scope>NUCLEOTIDE SEQUENCE [LARGE SCALE GENOMIC DNA]</scope>
    <source>
        <strain evidence="1 2">UAMH130</strain>
    </source>
</reference>
<evidence type="ECO:0000313" key="2">
    <source>
        <dbReference type="Proteomes" id="UP000224080"/>
    </source>
</evidence>
<accession>A0A2B7X2C7</accession>
<dbReference type="Proteomes" id="UP000224080">
    <property type="component" value="Unassembled WGS sequence"/>
</dbReference>
<comment type="caution">
    <text evidence="1">The sequence shown here is derived from an EMBL/GenBank/DDBJ whole genome shotgun (WGS) entry which is preliminary data.</text>
</comment>
<organism evidence="1 2">
    <name type="scientific">Blastomyces parvus</name>
    <dbReference type="NCBI Taxonomy" id="2060905"/>
    <lineage>
        <taxon>Eukaryota</taxon>
        <taxon>Fungi</taxon>
        <taxon>Dikarya</taxon>
        <taxon>Ascomycota</taxon>
        <taxon>Pezizomycotina</taxon>
        <taxon>Eurotiomycetes</taxon>
        <taxon>Eurotiomycetidae</taxon>
        <taxon>Onygenales</taxon>
        <taxon>Ajellomycetaceae</taxon>
        <taxon>Blastomyces</taxon>
    </lineage>
</organism>
<keyword evidence="2" id="KW-1185">Reference proteome</keyword>
<proteinExistence type="predicted"/>
<evidence type="ECO:0000313" key="1">
    <source>
        <dbReference type="EMBL" id="PGH02917.1"/>
    </source>
</evidence>
<gene>
    <name evidence="1" type="ORF">GX51_04373</name>
</gene>
<dbReference type="EMBL" id="PDNC01000054">
    <property type="protein sequence ID" value="PGH02917.1"/>
    <property type="molecule type" value="Genomic_DNA"/>
</dbReference>
<sequence length="166" mass="18520">MTAYLAFGSRSAARLDGSPQAACPSNPASQSHRLSAPATDMLVKPVFAEGPLLCNHSQDLCHGQLPANCDGEEMQLSKLLGVISVEYEQHLKLRLERLFYYVADLFDWEFFCQPPALHSREAPIHNFAMSSTMSSTMTSFYLFRPQSPNDIRPPLCDRATYTPNYG</sequence>
<name>A0A2B7X2C7_9EURO</name>